<dbReference type="STRING" id="88036.D8TAK0"/>
<dbReference type="GO" id="GO:0016887">
    <property type="term" value="F:ATP hydrolysis activity"/>
    <property type="evidence" value="ECO:0000318"/>
    <property type="project" value="GO_Central"/>
</dbReference>
<dbReference type="Proteomes" id="UP000001514">
    <property type="component" value="Unassembled WGS sequence"/>
</dbReference>
<organism evidence="11">
    <name type="scientific">Selaginella moellendorffii</name>
    <name type="common">Spikemoss</name>
    <dbReference type="NCBI Taxonomy" id="88036"/>
    <lineage>
        <taxon>Eukaryota</taxon>
        <taxon>Viridiplantae</taxon>
        <taxon>Streptophyta</taxon>
        <taxon>Embryophyta</taxon>
        <taxon>Tracheophyta</taxon>
        <taxon>Lycopodiopsida</taxon>
        <taxon>Selaginellales</taxon>
        <taxon>Selaginellaceae</taxon>
        <taxon>Selaginella</taxon>
    </lineage>
</organism>
<evidence type="ECO:0000313" key="10">
    <source>
        <dbReference type="EMBL" id="EFJ06304.1"/>
    </source>
</evidence>
<dbReference type="Gramene" id="EFJ06304">
    <property type="protein sequence ID" value="EFJ06304"/>
    <property type="gene ID" value="SELMODRAFT_448838"/>
</dbReference>
<feature type="domain" description="Histidine kinase/HSP90-like ATPase" evidence="9">
    <location>
        <begin position="116"/>
        <end position="278"/>
    </location>
</feature>
<dbReference type="SUPFAM" id="SSF55874">
    <property type="entry name" value="ATPase domain of HSP90 chaperone/DNA topoisomerase II/histidine kinase"/>
    <property type="match status" value="1"/>
</dbReference>
<dbReference type="OMA" id="GIEQHQY"/>
<feature type="compositionally biased region" description="Low complexity" evidence="8">
    <location>
        <begin position="321"/>
        <end position="332"/>
    </location>
</feature>
<dbReference type="PANTHER" id="PTHR11528">
    <property type="entry name" value="HEAT SHOCK PROTEIN 90 FAMILY MEMBER"/>
    <property type="match status" value="1"/>
</dbReference>
<dbReference type="HAMAP" id="MF_00505">
    <property type="entry name" value="HSP90"/>
    <property type="match status" value="1"/>
</dbReference>
<dbReference type="eggNOG" id="KOG0019">
    <property type="taxonomic scope" value="Eukaryota"/>
</dbReference>
<accession>D8TAK0</accession>
<dbReference type="PROSITE" id="PS00298">
    <property type="entry name" value="HSP90"/>
    <property type="match status" value="1"/>
</dbReference>
<dbReference type="GO" id="GO:0005829">
    <property type="term" value="C:cytosol"/>
    <property type="evidence" value="ECO:0000318"/>
    <property type="project" value="GO_Central"/>
</dbReference>
<dbReference type="GO" id="GO:0005886">
    <property type="term" value="C:plasma membrane"/>
    <property type="evidence" value="ECO:0000318"/>
    <property type="project" value="GO_Central"/>
</dbReference>
<feature type="region of interest" description="Disordered" evidence="8">
    <location>
        <begin position="316"/>
        <end position="341"/>
    </location>
</feature>
<evidence type="ECO:0000256" key="7">
    <source>
        <dbReference type="PIRSR" id="PIRSR002583-1"/>
    </source>
</evidence>
<dbReference type="InterPro" id="IPR036890">
    <property type="entry name" value="HATPase_C_sf"/>
</dbReference>
<evidence type="ECO:0000256" key="5">
    <source>
        <dbReference type="ARBA" id="ARBA00023016"/>
    </source>
</evidence>
<feature type="binding site" evidence="7">
    <location>
        <position position="470"/>
    </location>
    <ligand>
        <name>ATP</name>
        <dbReference type="ChEBI" id="CHEBI:30616"/>
    </ligand>
</feature>
<keyword evidence="2 7" id="KW-0547">Nucleotide-binding</keyword>
<dbReference type="GO" id="GO:0032991">
    <property type="term" value="C:protein-containing complex"/>
    <property type="evidence" value="ECO:0000318"/>
    <property type="project" value="GO_Central"/>
</dbReference>
<keyword evidence="11" id="KW-1185">Reference proteome</keyword>
<feature type="binding site" evidence="7">
    <location>
        <position position="123"/>
    </location>
    <ligand>
        <name>ATP</name>
        <dbReference type="ChEBI" id="CHEBI:30616"/>
    </ligand>
</feature>
<dbReference type="GO" id="GO:0140662">
    <property type="term" value="F:ATP-dependent protein folding chaperone"/>
    <property type="evidence" value="ECO:0007669"/>
    <property type="project" value="InterPro"/>
</dbReference>
<keyword evidence="3 7" id="KW-0067">ATP-binding</keyword>
<evidence type="ECO:0000256" key="2">
    <source>
        <dbReference type="ARBA" id="ARBA00022741"/>
    </source>
</evidence>
<feature type="compositionally biased region" description="Pro residues" evidence="8">
    <location>
        <begin position="800"/>
        <end position="816"/>
    </location>
</feature>
<dbReference type="Gene3D" id="3.40.50.11260">
    <property type="match status" value="1"/>
</dbReference>
<evidence type="ECO:0000256" key="8">
    <source>
        <dbReference type="SAM" id="MobiDB-lite"/>
    </source>
</evidence>
<dbReference type="SUPFAM" id="SSF110942">
    <property type="entry name" value="HSP90 C-terminal domain"/>
    <property type="match status" value="1"/>
</dbReference>
<feature type="binding site" evidence="7">
    <location>
        <position position="127"/>
    </location>
    <ligand>
        <name>ATP</name>
        <dbReference type="ChEBI" id="CHEBI:30616"/>
    </ligand>
</feature>
<dbReference type="FunCoup" id="D8TAK0">
    <property type="interactions" value="1407"/>
</dbReference>
<dbReference type="NCBIfam" id="NF003555">
    <property type="entry name" value="PRK05218.1"/>
    <property type="match status" value="1"/>
</dbReference>
<dbReference type="HOGENOM" id="CLU_006684_1_3_1"/>
<protein>
    <submittedName>
        <fullName evidence="10">Uncharacterized protein CR88-2</fullName>
    </submittedName>
</protein>
<keyword evidence="6" id="KW-0143">Chaperone</keyword>
<dbReference type="GO" id="GO:0051082">
    <property type="term" value="F:unfolded protein binding"/>
    <property type="evidence" value="ECO:0000318"/>
    <property type="project" value="GO_Central"/>
</dbReference>
<dbReference type="FunFam" id="1.20.120.790:FF:000001">
    <property type="entry name" value="Heat shock protein 90 alpha"/>
    <property type="match status" value="1"/>
</dbReference>
<feature type="binding site" evidence="7">
    <location>
        <begin position="189"/>
        <end position="190"/>
    </location>
    <ligand>
        <name>ATP</name>
        <dbReference type="ChEBI" id="CHEBI:30616"/>
    </ligand>
</feature>
<feature type="binding site" evidence="7">
    <location>
        <position position="169"/>
    </location>
    <ligand>
        <name>ATP</name>
        <dbReference type="ChEBI" id="CHEBI:30616"/>
    </ligand>
</feature>
<dbReference type="GeneID" id="9630172"/>
<dbReference type="InterPro" id="IPR019805">
    <property type="entry name" value="Heat_shock_protein_90_CS"/>
</dbReference>
<dbReference type="Pfam" id="PF13589">
    <property type="entry name" value="HATPase_c_3"/>
    <property type="match status" value="1"/>
</dbReference>
<dbReference type="FunFam" id="3.30.230.80:FF:000005">
    <property type="entry name" value="heat shock protein 90-5, chloroplastic"/>
    <property type="match status" value="1"/>
</dbReference>
<dbReference type="InterPro" id="IPR020575">
    <property type="entry name" value="Hsp90_N"/>
</dbReference>
<gene>
    <name evidence="10" type="primary">CR88-2</name>
    <name evidence="10" type="ORF">SELMODRAFT_448838</name>
</gene>
<dbReference type="InParanoid" id="D8TAK0"/>
<evidence type="ECO:0000313" key="11">
    <source>
        <dbReference type="Proteomes" id="UP000001514"/>
    </source>
</evidence>
<evidence type="ECO:0000256" key="4">
    <source>
        <dbReference type="ARBA" id="ARBA00022946"/>
    </source>
</evidence>
<keyword evidence="4" id="KW-0809">Transit peptide</keyword>
<dbReference type="InterPro" id="IPR020568">
    <property type="entry name" value="Ribosomal_Su5_D2-typ_SF"/>
</dbReference>
<sequence>MAVSPAATSVRSLSTATAALALRSNADKGAKSVPLQKRSQFLPLAHGSRFLSSGRAIAGNVGFTSEERRADWNRMSVRAEATVAEAPPAEPAAEKFQYQAEVSRLMDLIVNSLYSHKEVFLRELVSNASDALDKLRFLSVTEPSLLDPNPNLEIRIKADQEKGTVTIIDSGVGMTRQELVDSLGTIAQSGTAKFFSAIKENKAALGDNNLIGQFGVGFYSAFLVANRVTVSTRHSKSDKQWVWEGEANENDYSVYEETDPDKLIPRGTVVTLTLKADDKFEYTDPVRILNLVKNYSQFISFPIYTWQEKTVEKEVEDTEASEAPPADPASAAIEGGEAPAPQKKMKTITQKVYDWELINETKPIWMRSQKEIDPEEYKEFFKTTFKEFLPPLGYSHFTTEGEVEFRSLLYVPGMAPLSHEENQGLKTKNIRLYVKRVFISDSFEGDLFPRYLSFIKGIVDSNDLPLNVSREILQESRIVRIMKKRLVRKSFDLLDEIANREKKEDYKIFWTCFSKNIKLGCIEDANNHKRLAPLLRFFSSKNEEEMTNLDDYIRNMKPEQNAIYFIAADTVKSCKSAPFLEQLLARDYEVLFLVDPIDEVALTSLQSYKEKKFVDISKEDLDLGAADEAKEQEIEREFTYCCDWIKQILGEKVASVGISNRLSTSPCVLVTGKHGWSANMERIMKAQALGDTSQLDYMRGKRILEINPQHPIIASLNEACKSSPHDTRAQEIVELLYETAHVSSGFTPDNASEFGARIYDMIGVALGGRQVLSGQEEEYSAPSAPQVDYSQGYSGGYGVSPPPPEASAATPPPPPATEAEVVVEPSEVREGDPWKS</sequence>
<dbReference type="Pfam" id="PF00183">
    <property type="entry name" value="HSP90"/>
    <property type="match status" value="1"/>
</dbReference>
<dbReference type="OrthoDB" id="28737at2759"/>
<dbReference type="Gene3D" id="3.30.565.10">
    <property type="entry name" value="Histidine kinase-like ATPase, C-terminal domain"/>
    <property type="match status" value="1"/>
</dbReference>
<dbReference type="CDD" id="cd16927">
    <property type="entry name" value="HATPase_Hsp90-like"/>
    <property type="match status" value="1"/>
</dbReference>
<evidence type="ECO:0000256" key="6">
    <source>
        <dbReference type="ARBA" id="ARBA00023186"/>
    </source>
</evidence>
<comment type="similarity">
    <text evidence="1">Belongs to the heat shock protein 90 family.</text>
</comment>
<dbReference type="GO" id="GO:0005524">
    <property type="term" value="F:ATP binding"/>
    <property type="evidence" value="ECO:0000318"/>
    <property type="project" value="GO_Central"/>
</dbReference>
<dbReference type="EMBL" id="GL377703">
    <property type="protein sequence ID" value="EFJ06304.1"/>
    <property type="molecule type" value="Genomic_DNA"/>
</dbReference>
<proteinExistence type="inferred from homology"/>
<dbReference type="InterPro" id="IPR037196">
    <property type="entry name" value="HSP90_C"/>
</dbReference>
<dbReference type="InterPro" id="IPR003594">
    <property type="entry name" value="HATPase_dom"/>
</dbReference>
<feature type="binding site" evidence="7">
    <location>
        <begin position="213"/>
        <end position="218"/>
    </location>
    <ligand>
        <name>ATP</name>
        <dbReference type="ChEBI" id="CHEBI:30616"/>
    </ligand>
</feature>
<dbReference type="Gene3D" id="1.20.120.790">
    <property type="entry name" value="Heat shock protein 90, C-terminal domain"/>
    <property type="match status" value="1"/>
</dbReference>
<dbReference type="SMART" id="SM00387">
    <property type="entry name" value="HATPase_c"/>
    <property type="match status" value="1"/>
</dbReference>
<evidence type="ECO:0000256" key="1">
    <source>
        <dbReference type="ARBA" id="ARBA00008239"/>
    </source>
</evidence>
<evidence type="ECO:0000256" key="3">
    <source>
        <dbReference type="ARBA" id="ARBA00022840"/>
    </source>
</evidence>
<feature type="region of interest" description="Disordered" evidence="8">
    <location>
        <begin position="776"/>
        <end position="836"/>
    </location>
</feature>
<dbReference type="FunFam" id="3.40.50.11260:FF:000005">
    <property type="entry name" value="Heat shock protein 90"/>
    <property type="match status" value="1"/>
</dbReference>
<feature type="binding site" evidence="7">
    <location>
        <position position="268"/>
    </location>
    <ligand>
        <name>ATP</name>
        <dbReference type="ChEBI" id="CHEBI:30616"/>
    </ligand>
</feature>
<dbReference type="FunFam" id="3.30.565.10:FF:000024">
    <property type="entry name" value="heat shock protein 90-5, chloroplastic"/>
    <property type="match status" value="1"/>
</dbReference>
<dbReference type="GO" id="GO:0050821">
    <property type="term" value="P:protein stabilization"/>
    <property type="evidence" value="ECO:0000318"/>
    <property type="project" value="GO_Central"/>
</dbReference>
<dbReference type="PIRSF" id="PIRSF002583">
    <property type="entry name" value="Hsp90"/>
    <property type="match status" value="1"/>
</dbReference>
<feature type="binding site" evidence="7">
    <location>
        <position position="174"/>
    </location>
    <ligand>
        <name>ATP</name>
        <dbReference type="ChEBI" id="CHEBI:30616"/>
    </ligand>
</feature>
<dbReference type="GO" id="GO:0006457">
    <property type="term" value="P:protein folding"/>
    <property type="evidence" value="ECO:0000318"/>
    <property type="project" value="GO_Central"/>
</dbReference>
<dbReference type="GO" id="GO:0048471">
    <property type="term" value="C:perinuclear region of cytoplasm"/>
    <property type="evidence" value="ECO:0000318"/>
    <property type="project" value="GO_Central"/>
</dbReference>
<keyword evidence="5" id="KW-0346">Stress response</keyword>
<feature type="compositionally biased region" description="Basic and acidic residues" evidence="8">
    <location>
        <begin position="826"/>
        <end position="836"/>
    </location>
</feature>
<dbReference type="Gene3D" id="3.30.230.80">
    <property type="match status" value="1"/>
</dbReference>
<dbReference type="AlphaFoldDB" id="D8TAK0"/>
<reference evidence="10 11" key="1">
    <citation type="journal article" date="2011" name="Science">
        <title>The Selaginella genome identifies genetic changes associated with the evolution of vascular plants.</title>
        <authorList>
            <person name="Banks J.A."/>
            <person name="Nishiyama T."/>
            <person name="Hasebe M."/>
            <person name="Bowman J.L."/>
            <person name="Gribskov M."/>
            <person name="dePamphilis C."/>
            <person name="Albert V.A."/>
            <person name="Aono N."/>
            <person name="Aoyama T."/>
            <person name="Ambrose B.A."/>
            <person name="Ashton N.W."/>
            <person name="Axtell M.J."/>
            <person name="Barker E."/>
            <person name="Barker M.S."/>
            <person name="Bennetzen J.L."/>
            <person name="Bonawitz N.D."/>
            <person name="Chapple C."/>
            <person name="Cheng C."/>
            <person name="Correa L.G."/>
            <person name="Dacre M."/>
            <person name="DeBarry J."/>
            <person name="Dreyer I."/>
            <person name="Elias M."/>
            <person name="Engstrom E.M."/>
            <person name="Estelle M."/>
            <person name="Feng L."/>
            <person name="Finet C."/>
            <person name="Floyd S.K."/>
            <person name="Frommer W.B."/>
            <person name="Fujita T."/>
            <person name="Gramzow L."/>
            <person name="Gutensohn M."/>
            <person name="Harholt J."/>
            <person name="Hattori M."/>
            <person name="Heyl A."/>
            <person name="Hirai T."/>
            <person name="Hiwatashi Y."/>
            <person name="Ishikawa M."/>
            <person name="Iwata M."/>
            <person name="Karol K.G."/>
            <person name="Koehler B."/>
            <person name="Kolukisaoglu U."/>
            <person name="Kubo M."/>
            <person name="Kurata T."/>
            <person name="Lalonde S."/>
            <person name="Li K."/>
            <person name="Li Y."/>
            <person name="Litt A."/>
            <person name="Lyons E."/>
            <person name="Manning G."/>
            <person name="Maruyama T."/>
            <person name="Michael T.P."/>
            <person name="Mikami K."/>
            <person name="Miyazaki S."/>
            <person name="Morinaga S."/>
            <person name="Murata T."/>
            <person name="Mueller-Roeber B."/>
            <person name="Nelson D.R."/>
            <person name="Obara M."/>
            <person name="Oguri Y."/>
            <person name="Olmstead R.G."/>
            <person name="Onodera N."/>
            <person name="Petersen B.L."/>
            <person name="Pils B."/>
            <person name="Prigge M."/>
            <person name="Rensing S.A."/>
            <person name="Riano-Pachon D.M."/>
            <person name="Roberts A.W."/>
            <person name="Sato Y."/>
            <person name="Scheller H.V."/>
            <person name="Schulz B."/>
            <person name="Schulz C."/>
            <person name="Shakirov E.V."/>
            <person name="Shibagaki N."/>
            <person name="Shinohara N."/>
            <person name="Shippen D.E."/>
            <person name="Soerensen I."/>
            <person name="Sotooka R."/>
            <person name="Sugimoto N."/>
            <person name="Sugita M."/>
            <person name="Sumikawa N."/>
            <person name="Tanurdzic M."/>
            <person name="Theissen G."/>
            <person name="Ulvskov P."/>
            <person name="Wakazuki S."/>
            <person name="Weng J.K."/>
            <person name="Willats W.W."/>
            <person name="Wipf D."/>
            <person name="Wolf P.G."/>
            <person name="Yang L."/>
            <person name="Zimmer A.D."/>
            <person name="Zhu Q."/>
            <person name="Mitros T."/>
            <person name="Hellsten U."/>
            <person name="Loque D."/>
            <person name="Otillar R."/>
            <person name="Salamov A."/>
            <person name="Schmutz J."/>
            <person name="Shapiro H."/>
            <person name="Lindquist E."/>
            <person name="Lucas S."/>
            <person name="Rokhsar D."/>
            <person name="Grigoriev I.V."/>
        </authorList>
    </citation>
    <scope>NUCLEOTIDE SEQUENCE [LARGE SCALE GENOMIC DNA]</scope>
</reference>
<dbReference type="SUPFAM" id="SSF54211">
    <property type="entry name" value="Ribosomal protein S5 domain 2-like"/>
    <property type="match status" value="1"/>
</dbReference>
<name>D8TAK0_SELML</name>
<dbReference type="GO" id="GO:0034605">
    <property type="term" value="P:cellular response to heat"/>
    <property type="evidence" value="ECO:0000318"/>
    <property type="project" value="GO_Central"/>
</dbReference>
<dbReference type="InterPro" id="IPR001404">
    <property type="entry name" value="Hsp90_fam"/>
</dbReference>
<dbReference type="KEGG" id="smo:SELMODRAFT_448838"/>
<evidence type="ECO:0000259" key="9">
    <source>
        <dbReference type="SMART" id="SM00387"/>
    </source>
</evidence>
<dbReference type="PRINTS" id="PR00775">
    <property type="entry name" value="HEATSHOCK90"/>
</dbReference>